<proteinExistence type="predicted"/>
<keyword evidence="2" id="KW-1185">Reference proteome</keyword>
<sequence>MRLRYSSRQLEKECTDERGMKRRRGALAAKLRLRVNALEVAESMTDLQAVDPLGKWHPLTADRAGRWAGRLSANWRLIVEPAGDEPGMVTALVIDIEDYH</sequence>
<dbReference type="SUPFAM" id="SSF143011">
    <property type="entry name" value="RelE-like"/>
    <property type="match status" value="1"/>
</dbReference>
<gene>
    <name evidence="1" type="ORF">SAMN02745244_03304</name>
</gene>
<reference evidence="1 2" key="1">
    <citation type="submission" date="2016-11" db="EMBL/GenBank/DDBJ databases">
        <authorList>
            <person name="Jaros S."/>
            <person name="Januszkiewicz K."/>
            <person name="Wedrychowicz H."/>
        </authorList>
    </citation>
    <scope>NUCLEOTIDE SEQUENCE [LARGE SCALE GENOMIC DNA]</scope>
    <source>
        <strain evidence="1 2">DSM 12906</strain>
    </source>
</reference>
<dbReference type="EMBL" id="FQZG01000084">
    <property type="protein sequence ID" value="SHJ80620.1"/>
    <property type="molecule type" value="Genomic_DNA"/>
</dbReference>
<evidence type="ECO:0000313" key="1">
    <source>
        <dbReference type="EMBL" id="SHJ80620.1"/>
    </source>
</evidence>
<dbReference type="InterPro" id="IPR035093">
    <property type="entry name" value="RelE/ParE_toxin_dom_sf"/>
</dbReference>
<accession>A0A1M6MB80</accession>
<organism evidence="1 2">
    <name type="scientific">Tessaracoccus bendigoensis DSM 12906</name>
    <dbReference type="NCBI Taxonomy" id="1123357"/>
    <lineage>
        <taxon>Bacteria</taxon>
        <taxon>Bacillati</taxon>
        <taxon>Actinomycetota</taxon>
        <taxon>Actinomycetes</taxon>
        <taxon>Propionibacteriales</taxon>
        <taxon>Propionibacteriaceae</taxon>
        <taxon>Tessaracoccus</taxon>
    </lineage>
</organism>
<dbReference type="OrthoDB" id="3478674at2"/>
<dbReference type="Proteomes" id="UP000184512">
    <property type="component" value="Unassembled WGS sequence"/>
</dbReference>
<dbReference type="STRING" id="1123357.SAMN02745244_03304"/>
<protein>
    <submittedName>
        <fullName evidence="1">Proteic killer suppression protein</fullName>
    </submittedName>
</protein>
<dbReference type="RefSeq" id="WP_073190457.1">
    <property type="nucleotide sequence ID" value="NZ_FQZG01000084.1"/>
</dbReference>
<evidence type="ECO:0000313" key="2">
    <source>
        <dbReference type="Proteomes" id="UP000184512"/>
    </source>
</evidence>
<dbReference type="AlphaFoldDB" id="A0A1M6MB80"/>
<dbReference type="Gene3D" id="3.30.2310.20">
    <property type="entry name" value="RelE-like"/>
    <property type="match status" value="1"/>
</dbReference>
<name>A0A1M6MB80_9ACTN</name>